<evidence type="ECO:0000256" key="1">
    <source>
        <dbReference type="ARBA" id="ARBA00004141"/>
    </source>
</evidence>
<comment type="similarity">
    <text evidence="2 8">Belongs to the major facilitator superfamily. Sugar transporter (TC 2.A.1.1) family.</text>
</comment>
<organism evidence="11 12">
    <name type="scientific">Kockovaella imperatae</name>
    <dbReference type="NCBI Taxonomy" id="4999"/>
    <lineage>
        <taxon>Eukaryota</taxon>
        <taxon>Fungi</taxon>
        <taxon>Dikarya</taxon>
        <taxon>Basidiomycota</taxon>
        <taxon>Agaricomycotina</taxon>
        <taxon>Tremellomycetes</taxon>
        <taxon>Tremellales</taxon>
        <taxon>Cuniculitremaceae</taxon>
        <taxon>Kockovaella</taxon>
    </lineage>
</organism>
<reference evidence="11 12" key="1">
    <citation type="submission" date="2017-03" db="EMBL/GenBank/DDBJ databases">
        <title>Widespread Adenine N6-methylation of Active Genes in Fungi.</title>
        <authorList>
            <consortium name="DOE Joint Genome Institute"/>
            <person name="Mondo S.J."/>
            <person name="Dannebaum R.O."/>
            <person name="Kuo R.C."/>
            <person name="Louie K.B."/>
            <person name="Bewick A.J."/>
            <person name="Labutti K."/>
            <person name="Haridas S."/>
            <person name="Kuo A."/>
            <person name="Salamov A."/>
            <person name="Ahrendt S.R."/>
            <person name="Lau R."/>
            <person name="Bowen B.P."/>
            <person name="Lipzen A."/>
            <person name="Sullivan W."/>
            <person name="Andreopoulos W.B."/>
            <person name="Clum A."/>
            <person name="Lindquist E."/>
            <person name="Daum C."/>
            <person name="Northen T.R."/>
            <person name="Ramamoorthy G."/>
            <person name="Schmitz R.J."/>
            <person name="Gryganskyi A."/>
            <person name="Culley D."/>
            <person name="Magnuson J."/>
            <person name="James T.Y."/>
            <person name="O'Malley M.A."/>
            <person name="Stajich J.E."/>
            <person name="Spatafora J.W."/>
            <person name="Visel A."/>
            <person name="Grigoriev I.V."/>
        </authorList>
    </citation>
    <scope>NUCLEOTIDE SEQUENCE [LARGE SCALE GENOMIC DNA]</scope>
    <source>
        <strain evidence="11 12">NRRL Y-17943</strain>
    </source>
</reference>
<dbReference type="PANTHER" id="PTHR48022">
    <property type="entry name" value="PLASTIDIC GLUCOSE TRANSPORTER 4"/>
    <property type="match status" value="1"/>
</dbReference>
<keyword evidence="3 8" id="KW-0813">Transport</keyword>
<feature type="transmembrane region" description="Helical" evidence="9">
    <location>
        <begin position="396"/>
        <end position="418"/>
    </location>
</feature>
<feature type="transmembrane region" description="Helical" evidence="9">
    <location>
        <begin position="321"/>
        <end position="339"/>
    </location>
</feature>
<feature type="transmembrane region" description="Helical" evidence="9">
    <location>
        <begin position="438"/>
        <end position="455"/>
    </location>
</feature>
<dbReference type="NCBIfam" id="TIGR00879">
    <property type="entry name" value="SP"/>
    <property type="match status" value="1"/>
</dbReference>
<feature type="transmembrane region" description="Helical" evidence="9">
    <location>
        <begin position="162"/>
        <end position="181"/>
    </location>
</feature>
<dbReference type="FunFam" id="1.20.1250.20:FF:000026">
    <property type="entry name" value="MFS quinate transporter QutD"/>
    <property type="match status" value="1"/>
</dbReference>
<evidence type="ECO:0000256" key="4">
    <source>
        <dbReference type="ARBA" id="ARBA00022692"/>
    </source>
</evidence>
<keyword evidence="6 9" id="KW-0472">Membrane</keyword>
<dbReference type="PROSITE" id="PS50850">
    <property type="entry name" value="MFS"/>
    <property type="match status" value="1"/>
</dbReference>
<dbReference type="STRING" id="4999.A0A1Y1UP30"/>
<dbReference type="Pfam" id="PF00083">
    <property type="entry name" value="Sugar_tr"/>
    <property type="match status" value="1"/>
</dbReference>
<evidence type="ECO:0000256" key="9">
    <source>
        <dbReference type="SAM" id="Phobius"/>
    </source>
</evidence>
<dbReference type="InterPro" id="IPR005829">
    <property type="entry name" value="Sugar_transporter_CS"/>
</dbReference>
<evidence type="ECO:0000256" key="5">
    <source>
        <dbReference type="ARBA" id="ARBA00022989"/>
    </source>
</evidence>
<evidence type="ECO:0000259" key="10">
    <source>
        <dbReference type="PROSITE" id="PS50850"/>
    </source>
</evidence>
<evidence type="ECO:0000256" key="2">
    <source>
        <dbReference type="ARBA" id="ARBA00010992"/>
    </source>
</evidence>
<evidence type="ECO:0000256" key="6">
    <source>
        <dbReference type="ARBA" id="ARBA00023136"/>
    </source>
</evidence>
<dbReference type="InterPro" id="IPR050360">
    <property type="entry name" value="MFS_Sugar_Transporters"/>
</dbReference>
<feature type="transmembrane region" description="Helical" evidence="9">
    <location>
        <begin position="129"/>
        <end position="150"/>
    </location>
</feature>
<dbReference type="GO" id="GO:0005351">
    <property type="term" value="F:carbohydrate:proton symporter activity"/>
    <property type="evidence" value="ECO:0007669"/>
    <property type="project" value="TreeGrafter"/>
</dbReference>
<feature type="transmembrane region" description="Helical" evidence="9">
    <location>
        <begin position="461"/>
        <end position="481"/>
    </location>
</feature>
<dbReference type="RefSeq" id="XP_021873537.1">
    <property type="nucleotide sequence ID" value="XM_022013878.1"/>
</dbReference>
<feature type="transmembrane region" description="Helical" evidence="9">
    <location>
        <begin position="193"/>
        <end position="215"/>
    </location>
</feature>
<dbReference type="OrthoDB" id="2544694at2759"/>
<dbReference type="Gene3D" id="1.20.1250.20">
    <property type="entry name" value="MFS general substrate transporter like domains"/>
    <property type="match status" value="1"/>
</dbReference>
<proteinExistence type="inferred from homology"/>
<dbReference type="EMBL" id="NBSH01000002">
    <property type="protein sequence ID" value="ORX39752.1"/>
    <property type="molecule type" value="Genomic_DNA"/>
</dbReference>
<dbReference type="InterPro" id="IPR003663">
    <property type="entry name" value="Sugar/inositol_transpt"/>
</dbReference>
<keyword evidence="5 9" id="KW-1133">Transmembrane helix</keyword>
<feature type="transmembrane region" description="Helical" evidence="9">
    <location>
        <begin position="77"/>
        <end position="97"/>
    </location>
</feature>
<evidence type="ECO:0000313" key="12">
    <source>
        <dbReference type="Proteomes" id="UP000193218"/>
    </source>
</evidence>
<feature type="domain" description="Major facilitator superfamily (MFS) profile" evidence="10">
    <location>
        <begin position="35"/>
        <end position="485"/>
    </location>
</feature>
<evidence type="ECO:0000256" key="7">
    <source>
        <dbReference type="ARBA" id="ARBA00049119"/>
    </source>
</evidence>
<comment type="subcellular location">
    <subcellularLocation>
        <location evidence="1">Membrane</location>
        <topology evidence="1">Multi-pass membrane protein</topology>
    </subcellularLocation>
</comment>
<dbReference type="Proteomes" id="UP000193218">
    <property type="component" value="Unassembled WGS sequence"/>
</dbReference>
<dbReference type="PROSITE" id="PS00217">
    <property type="entry name" value="SUGAR_TRANSPORT_2"/>
    <property type="match status" value="1"/>
</dbReference>
<protein>
    <submittedName>
        <fullName evidence="11">General substrate transporter</fullName>
    </submittedName>
</protein>
<gene>
    <name evidence="11" type="ORF">BD324DRAFT_597277</name>
</gene>
<dbReference type="PROSITE" id="PS00216">
    <property type="entry name" value="SUGAR_TRANSPORT_1"/>
    <property type="match status" value="1"/>
</dbReference>
<dbReference type="GeneID" id="33555686"/>
<evidence type="ECO:0000256" key="8">
    <source>
        <dbReference type="RuleBase" id="RU003346"/>
    </source>
</evidence>
<dbReference type="CDD" id="cd17356">
    <property type="entry name" value="MFS_HXT"/>
    <property type="match status" value="1"/>
</dbReference>
<dbReference type="InterPro" id="IPR020846">
    <property type="entry name" value="MFS_dom"/>
</dbReference>
<keyword evidence="12" id="KW-1185">Reference proteome</keyword>
<dbReference type="AlphaFoldDB" id="A0A1Y1UP30"/>
<feature type="transmembrane region" description="Helical" evidence="9">
    <location>
        <begin position="32"/>
        <end position="57"/>
    </location>
</feature>
<evidence type="ECO:0000313" key="11">
    <source>
        <dbReference type="EMBL" id="ORX39752.1"/>
    </source>
</evidence>
<name>A0A1Y1UP30_9TREE</name>
<accession>A0A1Y1UP30</accession>
<sequence>MGNIMKSSQGQVDDAEVAAYEESAPLHHSAKIYLYAWLPCLGGLVFGMDTGSMSGILAMSQFLNYMDHPSNFTQGGITASIQAGAFVGSLATGAFLADRFGRKNTILIGSAVFTAGIAISTAANGVACLVAGRVINGLGNGCLAMMVPLYQSEIAPASIRGRVISMQQCFINLGILLAFWIQYGCSHINSDAAWRVPIGLQMVFTILLHVIMYFLPESPRWLAQKERFADAQTSLARLHADGDESKPIVLAEIAEIRAKLEWEKQNSAPSYLKMLFGSERRRTYLGIGVQFMQQVTGINVIMYYAVFLFQQAGINGTKSALLANGIQGVVLNVFTWPNMYWMDTWGRRKPMIIGAIGQGIALMIIAILMSTKGDPYYDPETKKTNFNFTNKIDSNATIAFVYIYVFFFAITWACVAWVYPNEVFSMNMRGKGTSMSSATNWFVNFWFALYIPTAMDKISWRLYIIFMALCYAMAIVVYLFFPESARKSLEEMDFLFEESRTIFVFRDESATRVGAVVSRNLEAGGAITDFGNRKKSVAETVETVQTDK</sequence>
<dbReference type="InterPro" id="IPR036259">
    <property type="entry name" value="MFS_trans_sf"/>
</dbReference>
<dbReference type="SUPFAM" id="SSF103473">
    <property type="entry name" value="MFS general substrate transporter"/>
    <property type="match status" value="1"/>
</dbReference>
<dbReference type="InParanoid" id="A0A1Y1UP30"/>
<dbReference type="PRINTS" id="PR00171">
    <property type="entry name" value="SUGRTRNSPORT"/>
</dbReference>
<evidence type="ECO:0000256" key="3">
    <source>
        <dbReference type="ARBA" id="ARBA00022448"/>
    </source>
</evidence>
<keyword evidence="4 9" id="KW-0812">Transmembrane</keyword>
<comment type="catalytic activity">
    <reaction evidence="7">
        <text>myo-inositol(out) + H(+)(out) = myo-inositol(in) + H(+)(in)</text>
        <dbReference type="Rhea" id="RHEA:60364"/>
        <dbReference type="ChEBI" id="CHEBI:15378"/>
        <dbReference type="ChEBI" id="CHEBI:17268"/>
    </reaction>
</comment>
<feature type="transmembrane region" description="Helical" evidence="9">
    <location>
        <begin position="351"/>
        <end position="369"/>
    </location>
</feature>
<dbReference type="PANTHER" id="PTHR48022:SF7">
    <property type="entry name" value="MAJOR FACILITATOR SUPERFAMILY (MFS) PROFILE DOMAIN-CONTAINING PROTEIN-RELATED"/>
    <property type="match status" value="1"/>
</dbReference>
<comment type="caution">
    <text evidence="11">The sequence shown here is derived from an EMBL/GenBank/DDBJ whole genome shotgun (WGS) entry which is preliminary data.</text>
</comment>
<dbReference type="GO" id="GO:0016020">
    <property type="term" value="C:membrane"/>
    <property type="evidence" value="ECO:0007669"/>
    <property type="project" value="UniProtKB-SubCell"/>
</dbReference>
<dbReference type="InterPro" id="IPR005828">
    <property type="entry name" value="MFS_sugar_transport-like"/>
</dbReference>
<feature type="transmembrane region" description="Helical" evidence="9">
    <location>
        <begin position="104"/>
        <end position="123"/>
    </location>
</feature>
<feature type="transmembrane region" description="Helical" evidence="9">
    <location>
        <begin position="283"/>
        <end position="309"/>
    </location>
</feature>